<dbReference type="InterPro" id="IPR046905">
    <property type="entry name" value="ABC-3C_MC1"/>
</dbReference>
<organism evidence="1 2">
    <name type="scientific">Deefgea piscis</name>
    <dbReference type="NCBI Taxonomy" id="2739061"/>
    <lineage>
        <taxon>Bacteria</taxon>
        <taxon>Pseudomonadati</taxon>
        <taxon>Pseudomonadota</taxon>
        <taxon>Betaproteobacteria</taxon>
        <taxon>Neisseriales</taxon>
        <taxon>Chitinibacteraceae</taxon>
        <taxon>Deefgea</taxon>
    </lineage>
</organism>
<dbReference type="KEGG" id="dee:HQN60_09045"/>
<dbReference type="EMBL" id="CP054143">
    <property type="protein sequence ID" value="QKJ66834.1"/>
    <property type="molecule type" value="Genomic_DNA"/>
</dbReference>
<name>A0A6M8SRS9_9NEIS</name>
<evidence type="ECO:0000313" key="2">
    <source>
        <dbReference type="Proteomes" id="UP000504844"/>
    </source>
</evidence>
<dbReference type="RefSeq" id="WP_173533338.1">
    <property type="nucleotide sequence ID" value="NZ_CP054143.1"/>
</dbReference>
<dbReference type="AlphaFoldDB" id="A0A6M8SRS9"/>
<gene>
    <name evidence="1" type="ORF">HQN60_09045</name>
</gene>
<reference evidence="1 2" key="1">
    <citation type="submission" date="2020-05" db="EMBL/GenBank/DDBJ databases">
        <title>Complete genome sequence of Deefgea sp. D17.</title>
        <authorList>
            <person name="Bae J.-W."/>
            <person name="Han J.E."/>
        </authorList>
    </citation>
    <scope>NUCLEOTIDE SEQUENCE [LARGE SCALE GENOMIC DNA]</scope>
    <source>
        <strain evidence="1 2">D17</strain>
    </source>
</reference>
<protein>
    <submittedName>
        <fullName evidence="1">Uncharacterized protein</fullName>
    </submittedName>
</protein>
<sequence>MHLSSKEYDVGFLTSEFKEVKFKLFASGEDLFMTCIACWCEQANDVVHNWRAMQSILSAYFQPSGNLAKWNIYLVFFCAEQLPLNEKYIIQNDKYSARKVVLDGMNKLPTLEEAEKIINNELLGADLSIKEIQIAGKMEETEKTISNGVLNTNLKNKEAQSSAKHTSNCALVKLISGAPLDMSASSKSKRATIINNIIELVNTK</sequence>
<proteinExistence type="predicted"/>
<keyword evidence="2" id="KW-1185">Reference proteome</keyword>
<dbReference type="Pfam" id="PF20289">
    <property type="entry name" value="MComp1"/>
    <property type="match status" value="1"/>
</dbReference>
<dbReference type="Proteomes" id="UP000504844">
    <property type="component" value="Chromosome"/>
</dbReference>
<evidence type="ECO:0000313" key="1">
    <source>
        <dbReference type="EMBL" id="QKJ66834.1"/>
    </source>
</evidence>
<accession>A0A6M8SRS9</accession>